<protein>
    <submittedName>
        <fullName evidence="2">Phospholipase-like protein</fullName>
    </submittedName>
</protein>
<dbReference type="OrthoDB" id="1506770at2759"/>
<dbReference type="InterPro" id="IPR007942">
    <property type="entry name" value="PLipase-like"/>
</dbReference>
<evidence type="ECO:0000313" key="3">
    <source>
        <dbReference type="Proteomes" id="UP000245207"/>
    </source>
</evidence>
<reference evidence="2 3" key="1">
    <citation type="journal article" date="2018" name="Mol. Plant">
        <title>The genome of Artemisia annua provides insight into the evolution of Asteraceae family and artemisinin biosynthesis.</title>
        <authorList>
            <person name="Shen Q."/>
            <person name="Zhang L."/>
            <person name="Liao Z."/>
            <person name="Wang S."/>
            <person name="Yan T."/>
            <person name="Shi P."/>
            <person name="Liu M."/>
            <person name="Fu X."/>
            <person name="Pan Q."/>
            <person name="Wang Y."/>
            <person name="Lv Z."/>
            <person name="Lu X."/>
            <person name="Zhang F."/>
            <person name="Jiang W."/>
            <person name="Ma Y."/>
            <person name="Chen M."/>
            <person name="Hao X."/>
            <person name="Li L."/>
            <person name="Tang Y."/>
            <person name="Lv G."/>
            <person name="Zhou Y."/>
            <person name="Sun X."/>
            <person name="Brodelius P.E."/>
            <person name="Rose J.K.C."/>
            <person name="Tang K."/>
        </authorList>
    </citation>
    <scope>NUCLEOTIDE SEQUENCE [LARGE SCALE GENOMIC DNA]</scope>
    <source>
        <strain evidence="3">cv. Huhao1</strain>
        <tissue evidence="2">Leaf</tissue>
    </source>
</reference>
<feature type="region of interest" description="Disordered" evidence="1">
    <location>
        <begin position="59"/>
        <end position="102"/>
    </location>
</feature>
<dbReference type="EMBL" id="PKPP01000097">
    <property type="protein sequence ID" value="PWA97845.1"/>
    <property type="molecule type" value="Genomic_DNA"/>
</dbReference>
<gene>
    <name evidence="2" type="ORF">CTI12_AA025130</name>
</gene>
<dbReference type="AlphaFoldDB" id="A0A2U1QIP4"/>
<evidence type="ECO:0000313" key="2">
    <source>
        <dbReference type="EMBL" id="PWA97845.1"/>
    </source>
</evidence>
<keyword evidence="3" id="KW-1185">Reference proteome</keyword>
<dbReference type="PANTHER" id="PTHR35358">
    <property type="entry name" value="OS06G0711100 PROTEIN"/>
    <property type="match status" value="1"/>
</dbReference>
<evidence type="ECO:0000256" key="1">
    <source>
        <dbReference type="SAM" id="MobiDB-lite"/>
    </source>
</evidence>
<dbReference type="Pfam" id="PF05278">
    <property type="entry name" value="PEARLI-4"/>
    <property type="match status" value="1"/>
</dbReference>
<name>A0A2U1QIP4_ARTAN</name>
<proteinExistence type="predicted"/>
<accession>A0A2U1QIP4</accession>
<comment type="caution">
    <text evidence="2">The sequence shown here is derived from an EMBL/GenBank/DDBJ whole genome shotgun (WGS) entry which is preliminary data.</text>
</comment>
<organism evidence="2 3">
    <name type="scientific">Artemisia annua</name>
    <name type="common">Sweet wormwood</name>
    <dbReference type="NCBI Taxonomy" id="35608"/>
    <lineage>
        <taxon>Eukaryota</taxon>
        <taxon>Viridiplantae</taxon>
        <taxon>Streptophyta</taxon>
        <taxon>Embryophyta</taxon>
        <taxon>Tracheophyta</taxon>
        <taxon>Spermatophyta</taxon>
        <taxon>Magnoliopsida</taxon>
        <taxon>eudicotyledons</taxon>
        <taxon>Gunneridae</taxon>
        <taxon>Pentapetalae</taxon>
        <taxon>asterids</taxon>
        <taxon>campanulids</taxon>
        <taxon>Asterales</taxon>
        <taxon>Asteraceae</taxon>
        <taxon>Asteroideae</taxon>
        <taxon>Anthemideae</taxon>
        <taxon>Artemisiinae</taxon>
        <taxon>Artemisia</taxon>
    </lineage>
</organism>
<dbReference type="STRING" id="35608.A0A2U1QIP4"/>
<sequence>MHPNQIDVWVEARETNSSTSETSNLRLDTTHTIQVECLEESIDKVQTLRHCEPATTDRVNHLGLHTEDGKKNVSSDDPPTPSKSATEVNGKRKRNNEQQGVPRKVLYSMTRVQGYKVKKINAPILEAIFKKHGDIASDCVIKTASVRESILEVVCEVVKRIQTNDFATIVSDMEEIEMQVLDAETTNMKVAWLRAHLEAIQKRTAAQKKSTLIVKTKANTTLVKRAAKMDLEERRIELLTAHERFDMAEKCVKVLDLVEMKLNDNFVESEAEKESWPEQPIL</sequence>
<feature type="compositionally biased region" description="Basic and acidic residues" evidence="1">
    <location>
        <begin position="59"/>
        <end position="74"/>
    </location>
</feature>
<dbReference type="Proteomes" id="UP000245207">
    <property type="component" value="Unassembled WGS sequence"/>
</dbReference>
<dbReference type="PANTHER" id="PTHR35358:SF18">
    <property type="entry name" value="PHOSPHOLIPASE-LIKE PROTEIN-RELATED"/>
    <property type="match status" value="1"/>
</dbReference>